<dbReference type="Pfam" id="PF14579">
    <property type="entry name" value="HHH_6"/>
    <property type="match status" value="1"/>
</dbReference>
<evidence type="ECO:0000259" key="2">
    <source>
        <dbReference type="Pfam" id="PF14579"/>
    </source>
</evidence>
<evidence type="ECO:0000313" key="5">
    <source>
        <dbReference type="Proteomes" id="UP001500804"/>
    </source>
</evidence>
<evidence type="ECO:0008006" key="6">
    <source>
        <dbReference type="Google" id="ProtNLM"/>
    </source>
</evidence>
<feature type="domain" description="DNA polymerase helix-hairpin-helix motif" evidence="2">
    <location>
        <begin position="162"/>
        <end position="250"/>
    </location>
</feature>
<dbReference type="EMBL" id="BAABJO010000019">
    <property type="protein sequence ID" value="GAA5128623.1"/>
    <property type="molecule type" value="Genomic_DNA"/>
</dbReference>
<evidence type="ECO:0000313" key="4">
    <source>
        <dbReference type="EMBL" id="GAA5128623.1"/>
    </source>
</evidence>
<reference evidence="5" key="1">
    <citation type="journal article" date="2019" name="Int. J. Syst. Evol. Microbiol.">
        <title>The Global Catalogue of Microorganisms (GCM) 10K type strain sequencing project: providing services to taxonomists for standard genome sequencing and annotation.</title>
        <authorList>
            <consortium name="The Broad Institute Genomics Platform"/>
            <consortium name="The Broad Institute Genome Sequencing Center for Infectious Disease"/>
            <person name="Wu L."/>
            <person name="Ma J."/>
        </authorList>
    </citation>
    <scope>NUCLEOTIDE SEQUENCE [LARGE SCALE GENOMIC DNA]</scope>
    <source>
        <strain evidence="5">JCM 18302</strain>
    </source>
</reference>
<comment type="caution">
    <text evidence="4">The sequence shown here is derived from an EMBL/GenBank/DDBJ whole genome shotgun (WGS) entry which is preliminary data.</text>
</comment>
<dbReference type="Pfam" id="PF01336">
    <property type="entry name" value="tRNA_anti-codon"/>
    <property type="match status" value="1"/>
</dbReference>
<dbReference type="InterPro" id="IPR040982">
    <property type="entry name" value="DNA_pol3_finger"/>
</dbReference>
<dbReference type="CDD" id="cd04485">
    <property type="entry name" value="DnaE_OBF"/>
    <property type="match status" value="1"/>
</dbReference>
<dbReference type="PANTHER" id="PTHR32294">
    <property type="entry name" value="DNA POLYMERASE III SUBUNIT ALPHA"/>
    <property type="match status" value="1"/>
</dbReference>
<gene>
    <name evidence="4" type="ORF">GCM10023320_47860</name>
</gene>
<accession>A0ABP9NNC6</accession>
<name>A0ABP9NNC6_9PSEU</name>
<dbReference type="InterPro" id="IPR004805">
    <property type="entry name" value="DnaE2/DnaE/PolC"/>
</dbReference>
<dbReference type="Gene3D" id="1.10.150.870">
    <property type="match status" value="1"/>
</dbReference>
<evidence type="ECO:0000259" key="3">
    <source>
        <dbReference type="Pfam" id="PF17657"/>
    </source>
</evidence>
<proteinExistence type="predicted"/>
<organism evidence="4 5">
    <name type="scientific">Pseudonocardia adelaidensis</name>
    <dbReference type="NCBI Taxonomy" id="648754"/>
    <lineage>
        <taxon>Bacteria</taxon>
        <taxon>Bacillati</taxon>
        <taxon>Actinomycetota</taxon>
        <taxon>Actinomycetes</taxon>
        <taxon>Pseudonocardiales</taxon>
        <taxon>Pseudonocardiaceae</taxon>
        <taxon>Pseudonocardia</taxon>
    </lineage>
</organism>
<feature type="domain" description="DNA polymerase III alpha subunit finger" evidence="3">
    <location>
        <begin position="3"/>
        <end position="88"/>
    </location>
</feature>
<dbReference type="InterPro" id="IPR029460">
    <property type="entry name" value="DNAPol_HHH"/>
</dbReference>
<dbReference type="Proteomes" id="UP001500804">
    <property type="component" value="Unassembled WGS sequence"/>
</dbReference>
<protein>
    <recommendedName>
        <fullName evidence="6">DNA polymerase III subunit alpha</fullName>
    </recommendedName>
</protein>
<evidence type="ECO:0000259" key="1">
    <source>
        <dbReference type="Pfam" id="PF01336"/>
    </source>
</evidence>
<feature type="domain" description="OB" evidence="1">
    <location>
        <begin position="350"/>
        <end position="427"/>
    </location>
</feature>
<sequence>MNTHLNYADRKNGRQRVEPIHPELAEPLRDILAETHGLVVYQEQIMQIAQRVAGNSMGRADVLRRAMGKKKEVLEEEFDGFRAGMRASGFSDEAVRALWDTILPFAGYAFNKSHAAGYALVGYWTAYLKARHPVEYMAALLTSVGNDKDKSAVYLAECRRLGIRVLPPDVNSSARRFAAVGDDIRFGLEAVRNVGAGVVESILSTRERGGPYRSFPDFLDRSELAVCAKRALESLAKAGAFESLGATRRAVVEVHEAAVDAVVPLERRAAAGQYNLFGDDAAEPESASPFAHLRLLPDEYSRAELLAHEREMLGLYVTAHPLDGAEHLLRRHADRSIAALLADRPREWEVTIAGLITAVDRRVDKRGEPWAICTVEDLDASLEVLFFARAYAVVGAQLAEDAAVAVTGRVSWREDRMSVFGESLTVLDLAVTGPEPLVLSCAPERLDADAVDELRRTLLAHRGDVPVHVRVGERLFALDDYPVAATAALLGELKAVPAIAVLPATYAGERGSGDRRARVAG</sequence>
<keyword evidence="5" id="KW-1185">Reference proteome</keyword>
<dbReference type="PANTHER" id="PTHR32294:SF0">
    <property type="entry name" value="DNA POLYMERASE III SUBUNIT ALPHA"/>
    <property type="match status" value="1"/>
</dbReference>
<dbReference type="InterPro" id="IPR004365">
    <property type="entry name" value="NA-bd_OB_tRNA"/>
</dbReference>
<dbReference type="Pfam" id="PF17657">
    <property type="entry name" value="DNA_pol3_finger"/>
    <property type="match status" value="1"/>
</dbReference>